<feature type="domain" description="C-type lectin" evidence="1">
    <location>
        <begin position="214"/>
        <end position="338"/>
    </location>
</feature>
<name>A0A194PV66_PAPXU</name>
<dbReference type="Pfam" id="PF00059">
    <property type="entry name" value="Lectin_C"/>
    <property type="match status" value="2"/>
</dbReference>
<dbReference type="InterPro" id="IPR050828">
    <property type="entry name" value="C-type_lectin/matrix_domain"/>
</dbReference>
<dbReference type="AlphaFoldDB" id="A0A194PV66"/>
<dbReference type="PANTHER" id="PTHR45710:SF36">
    <property type="entry name" value="C-TYPE LECTIN DOMAIN-CONTAINING PROTEIN"/>
    <property type="match status" value="1"/>
</dbReference>
<evidence type="ECO:0000313" key="2">
    <source>
        <dbReference type="EMBL" id="KPI96649.1"/>
    </source>
</evidence>
<feature type="domain" description="C-type lectin" evidence="1">
    <location>
        <begin position="49"/>
        <end position="192"/>
    </location>
</feature>
<organism evidence="2 3">
    <name type="scientific">Papilio xuthus</name>
    <name type="common">Asian swallowtail butterfly</name>
    <dbReference type="NCBI Taxonomy" id="66420"/>
    <lineage>
        <taxon>Eukaryota</taxon>
        <taxon>Metazoa</taxon>
        <taxon>Ecdysozoa</taxon>
        <taxon>Arthropoda</taxon>
        <taxon>Hexapoda</taxon>
        <taxon>Insecta</taxon>
        <taxon>Pterygota</taxon>
        <taxon>Neoptera</taxon>
        <taxon>Endopterygota</taxon>
        <taxon>Lepidoptera</taxon>
        <taxon>Glossata</taxon>
        <taxon>Ditrysia</taxon>
        <taxon>Papilionoidea</taxon>
        <taxon>Papilionidae</taxon>
        <taxon>Papilioninae</taxon>
        <taxon>Papilio</taxon>
    </lineage>
</organism>
<evidence type="ECO:0000313" key="3">
    <source>
        <dbReference type="Proteomes" id="UP000053268"/>
    </source>
</evidence>
<reference evidence="2 3" key="1">
    <citation type="journal article" date="2015" name="Nat. Commun.">
        <title>Outbred genome sequencing and CRISPR/Cas9 gene editing in butterflies.</title>
        <authorList>
            <person name="Li X."/>
            <person name="Fan D."/>
            <person name="Zhang W."/>
            <person name="Liu G."/>
            <person name="Zhang L."/>
            <person name="Zhao L."/>
            <person name="Fang X."/>
            <person name="Chen L."/>
            <person name="Dong Y."/>
            <person name="Chen Y."/>
            <person name="Ding Y."/>
            <person name="Zhao R."/>
            <person name="Feng M."/>
            <person name="Zhu Y."/>
            <person name="Feng Y."/>
            <person name="Jiang X."/>
            <person name="Zhu D."/>
            <person name="Xiang H."/>
            <person name="Feng X."/>
            <person name="Li S."/>
            <person name="Wang J."/>
            <person name="Zhang G."/>
            <person name="Kronforst M.R."/>
            <person name="Wang W."/>
        </authorList>
    </citation>
    <scope>NUCLEOTIDE SEQUENCE [LARGE SCALE GENOMIC DNA]</scope>
    <source>
        <strain evidence="2">Ya'a_city_454_Px</strain>
        <tissue evidence="2">Whole body</tissue>
    </source>
</reference>
<dbReference type="Gene3D" id="3.10.100.10">
    <property type="entry name" value="Mannose-Binding Protein A, subunit A"/>
    <property type="match status" value="3"/>
</dbReference>
<dbReference type="PROSITE" id="PS50041">
    <property type="entry name" value="C_TYPE_LECTIN_2"/>
    <property type="match status" value="2"/>
</dbReference>
<dbReference type="CDD" id="cd00037">
    <property type="entry name" value="CLECT"/>
    <property type="match status" value="3"/>
</dbReference>
<sequence length="541" mass="62247">MHKHSVVCLVRTRHKYMPERGDVSRCQTFEPATRVVPHEFSQNWETYIFKDKEYLIQNLPVNWENAKILCQGHHNGNLATLDTKEKSDFLAEALSESQLEIDAVWVGARRESSEDPEGYRWSRGSELRRTAADILKNEKDENAVRHYPLWLNRTHVPVPEGGADCVALERVQHDKPVFLDLSCQLERPFVCERDAKQDVAVQEVRTVRCRTGLYHVYDGRLNWHQAAAFCVVKKMSLANIGTMRCLRKLGLSMLKARPSIESAWVGAKGNLGHWTWIDSGLSIFQMTTYTDMMSDIWPPMRDRSTIKQSGCLQLDRHTTNDPVFLEARCERRMQFICYKNLTGLYRPSEAMIARAHYLQLGPPDESVPGMRRPIPIPSDDNYYYILVRQLYYWQHAYENCLKLNGTLASIDSNEILVQLLLVMGENKDEPVEHIWISGRLNMTKDPNSDLVTYAWQNPITGKRIPDSKSEGEAMFASFLPPWLDEEFSMDNPCLNLDRQDHLNGLVYGMSCDTPQYSICMIEKTPTKTGSKENLIEGNYST</sequence>
<dbReference type="SMART" id="SM00034">
    <property type="entry name" value="CLECT"/>
    <property type="match status" value="2"/>
</dbReference>
<dbReference type="InterPro" id="IPR016187">
    <property type="entry name" value="CTDL_fold"/>
</dbReference>
<evidence type="ECO:0000259" key="1">
    <source>
        <dbReference type="PROSITE" id="PS50041"/>
    </source>
</evidence>
<dbReference type="PANTHER" id="PTHR45710">
    <property type="entry name" value="C-TYPE LECTIN DOMAIN-CONTAINING PROTEIN 180"/>
    <property type="match status" value="1"/>
</dbReference>
<dbReference type="Proteomes" id="UP000053268">
    <property type="component" value="Unassembled WGS sequence"/>
</dbReference>
<dbReference type="STRING" id="66420.A0A194PV66"/>
<accession>A0A194PV66</accession>
<protein>
    <recommendedName>
        <fullName evidence="1">C-type lectin domain-containing protein</fullName>
    </recommendedName>
</protein>
<keyword evidence="3" id="KW-1185">Reference proteome</keyword>
<dbReference type="SUPFAM" id="SSF56436">
    <property type="entry name" value="C-type lectin-like"/>
    <property type="match status" value="3"/>
</dbReference>
<dbReference type="InterPro" id="IPR001304">
    <property type="entry name" value="C-type_lectin-like"/>
</dbReference>
<dbReference type="EMBL" id="KQ459593">
    <property type="protein sequence ID" value="KPI96649.1"/>
    <property type="molecule type" value="Genomic_DNA"/>
</dbReference>
<gene>
    <name evidence="2" type="ORF">RR46_12679</name>
</gene>
<proteinExistence type="predicted"/>
<dbReference type="InterPro" id="IPR016186">
    <property type="entry name" value="C-type_lectin-like/link_sf"/>
</dbReference>